<evidence type="ECO:0008006" key="3">
    <source>
        <dbReference type="Google" id="ProtNLM"/>
    </source>
</evidence>
<dbReference type="Proteomes" id="UP001432322">
    <property type="component" value="Unassembled WGS sequence"/>
</dbReference>
<feature type="non-terminal residue" evidence="1">
    <location>
        <position position="1"/>
    </location>
</feature>
<accession>A0AAV5V8A0</accession>
<proteinExistence type="predicted"/>
<dbReference type="EMBL" id="BTSY01000002">
    <property type="protein sequence ID" value="GMT15862.1"/>
    <property type="molecule type" value="Genomic_DNA"/>
</dbReference>
<comment type="caution">
    <text evidence="1">The sequence shown here is derived from an EMBL/GenBank/DDBJ whole genome shotgun (WGS) entry which is preliminary data.</text>
</comment>
<feature type="non-terminal residue" evidence="1">
    <location>
        <position position="116"/>
    </location>
</feature>
<reference evidence="1" key="1">
    <citation type="submission" date="2023-10" db="EMBL/GenBank/DDBJ databases">
        <title>Genome assembly of Pristionchus species.</title>
        <authorList>
            <person name="Yoshida K."/>
            <person name="Sommer R.J."/>
        </authorList>
    </citation>
    <scope>NUCLEOTIDE SEQUENCE</scope>
    <source>
        <strain evidence="1">RS5133</strain>
    </source>
</reference>
<gene>
    <name evidence="1" type="ORF">PFISCL1PPCAC_7159</name>
</gene>
<name>A0AAV5V8A0_9BILA</name>
<organism evidence="1 2">
    <name type="scientific">Pristionchus fissidentatus</name>
    <dbReference type="NCBI Taxonomy" id="1538716"/>
    <lineage>
        <taxon>Eukaryota</taxon>
        <taxon>Metazoa</taxon>
        <taxon>Ecdysozoa</taxon>
        <taxon>Nematoda</taxon>
        <taxon>Chromadorea</taxon>
        <taxon>Rhabditida</taxon>
        <taxon>Rhabditina</taxon>
        <taxon>Diplogasteromorpha</taxon>
        <taxon>Diplogasteroidea</taxon>
        <taxon>Neodiplogasteridae</taxon>
        <taxon>Pristionchus</taxon>
    </lineage>
</organism>
<evidence type="ECO:0000313" key="1">
    <source>
        <dbReference type="EMBL" id="GMT15862.1"/>
    </source>
</evidence>
<evidence type="ECO:0000313" key="2">
    <source>
        <dbReference type="Proteomes" id="UP001432322"/>
    </source>
</evidence>
<sequence>GRGTEIEEDFYAKQASNGTVFYMKYGKESSIYFVYNGQKVRAIKSWDGEIGQCECFGDALYFMTGERKIYTATINPHNEIHITFIRELEKDESCYGYMLFGRNQDGKEVVYRACDD</sequence>
<keyword evidence="2" id="KW-1185">Reference proteome</keyword>
<dbReference type="AlphaFoldDB" id="A0AAV5V8A0"/>
<protein>
    <recommendedName>
        <fullName evidence="3">DUF5050 domain-containing protein</fullName>
    </recommendedName>
</protein>